<evidence type="ECO:0000313" key="4">
    <source>
        <dbReference type="Proteomes" id="UP000308121"/>
    </source>
</evidence>
<dbReference type="EMBL" id="SZYE01000002">
    <property type="protein sequence ID" value="TKR27421.1"/>
    <property type="molecule type" value="Genomic_DNA"/>
</dbReference>
<feature type="compositionally biased region" description="Basic and acidic residues" evidence="1">
    <location>
        <begin position="25"/>
        <end position="35"/>
    </location>
</feature>
<organism evidence="3 4">
    <name type="scientific">Cellulomonas hominis</name>
    <dbReference type="NCBI Taxonomy" id="156981"/>
    <lineage>
        <taxon>Bacteria</taxon>
        <taxon>Bacillati</taxon>
        <taxon>Actinomycetota</taxon>
        <taxon>Actinomycetes</taxon>
        <taxon>Micrococcales</taxon>
        <taxon>Cellulomonadaceae</taxon>
        <taxon>Cellulomonas</taxon>
    </lineage>
</organism>
<evidence type="ECO:0000256" key="1">
    <source>
        <dbReference type="SAM" id="MobiDB-lite"/>
    </source>
</evidence>
<dbReference type="RefSeq" id="WP_154727826.1">
    <property type="nucleotide sequence ID" value="NZ_SZYE01000002.1"/>
</dbReference>
<accession>A0A7Z8NQT8</accession>
<feature type="chain" id="PRO_5039597838" description="Lipoprotein" evidence="2">
    <location>
        <begin position="21"/>
        <end position="233"/>
    </location>
</feature>
<protein>
    <recommendedName>
        <fullName evidence="5">Lipoprotein</fullName>
    </recommendedName>
</protein>
<name>A0A7Z8NQT8_9CELL</name>
<comment type="caution">
    <text evidence="3">The sequence shown here is derived from an EMBL/GenBank/DDBJ whole genome shotgun (WGS) entry which is preliminary data.</text>
</comment>
<reference evidence="3 4" key="1">
    <citation type="submission" date="2019-05" db="EMBL/GenBank/DDBJ databases">
        <title>Genome sequence of Cellulomonas hominis strain CS1.</title>
        <authorList>
            <person name="Belmont J."/>
            <person name="Maclea K.S."/>
        </authorList>
    </citation>
    <scope>NUCLEOTIDE SEQUENCE [LARGE SCALE GENOMIC DNA]</scope>
    <source>
        <strain evidence="3 4">CS1</strain>
    </source>
</reference>
<proteinExistence type="predicted"/>
<feature type="signal peptide" evidence="2">
    <location>
        <begin position="1"/>
        <end position="20"/>
    </location>
</feature>
<evidence type="ECO:0008006" key="5">
    <source>
        <dbReference type="Google" id="ProtNLM"/>
    </source>
</evidence>
<keyword evidence="2" id="KW-0732">Signal</keyword>
<dbReference type="OrthoDB" id="5145428at2"/>
<gene>
    <name evidence="3" type="ORF">FA014_00865</name>
</gene>
<sequence length="233" mass="24338">MRLSPLAVPAAALVLALGLAGCSSDEPKSKDKDRSAGASAAPAPEQTGPLAVDYEVDAVDFGAPGAVTAPGTALGLGQAAWLNQTETYGDQEVSGGVGVAVLQVSELDASLFDQFSNAEEFEGYTPYAVITQHQWLYDTPKGYDPATVDLFPLDATGADTEYLTSGFSLNSPGDSCGLLLPEYDEEARVLVSCFVALAKDGAVVTAAEYNGESYQSFMASSDNPYFPAPVTWR</sequence>
<feature type="region of interest" description="Disordered" evidence="1">
    <location>
        <begin position="23"/>
        <end position="49"/>
    </location>
</feature>
<evidence type="ECO:0000313" key="3">
    <source>
        <dbReference type="EMBL" id="TKR27421.1"/>
    </source>
</evidence>
<dbReference type="PROSITE" id="PS51257">
    <property type="entry name" value="PROKAR_LIPOPROTEIN"/>
    <property type="match status" value="1"/>
</dbReference>
<evidence type="ECO:0000256" key="2">
    <source>
        <dbReference type="SAM" id="SignalP"/>
    </source>
</evidence>
<dbReference type="Proteomes" id="UP000308121">
    <property type="component" value="Unassembled WGS sequence"/>
</dbReference>
<dbReference type="AlphaFoldDB" id="A0A7Z8NQT8"/>